<dbReference type="PANTHER" id="PTHR46833:SF1">
    <property type="entry name" value="TELOMERIC REPEAT-BINDING FACTOR 2"/>
    <property type="match status" value="1"/>
</dbReference>
<feature type="domain" description="Myb-like" evidence="8">
    <location>
        <begin position="514"/>
        <end position="563"/>
    </location>
</feature>
<proteinExistence type="predicted"/>
<reference evidence="10 11" key="1">
    <citation type="journal article" date="2022" name="Gigascience">
        <title>A chromosome-level genome assembly and annotation of the desert horned lizard, Phrynosoma platyrhinos, provides insight into chromosomal rearrangements among reptiles.</title>
        <authorList>
            <person name="Koochekian N."/>
            <person name="Ascanio A."/>
            <person name="Farleigh K."/>
            <person name="Card D.C."/>
            <person name="Schield D.R."/>
            <person name="Castoe T.A."/>
            <person name="Jezkova T."/>
        </authorList>
    </citation>
    <scope>NUCLEOTIDE SEQUENCE [LARGE SCALE GENOMIC DNA]</scope>
    <source>
        <strain evidence="10">NK-2021</strain>
    </source>
</reference>
<protein>
    <recommendedName>
        <fullName evidence="12">Telomeric repeat-binding factor</fullName>
    </recommendedName>
</protein>
<evidence type="ECO:0000256" key="5">
    <source>
        <dbReference type="ARBA" id="ARBA00023242"/>
    </source>
</evidence>
<feature type="region of interest" description="Disordered" evidence="7">
    <location>
        <begin position="365"/>
        <end position="416"/>
    </location>
</feature>
<evidence type="ECO:0000256" key="2">
    <source>
        <dbReference type="ARBA" id="ARBA00022454"/>
    </source>
</evidence>
<accession>A0ABQ7SQY5</accession>
<name>A0ABQ7SQY5_PHRPL</name>
<keyword evidence="3" id="KW-0779">Telomere</keyword>
<keyword evidence="5" id="KW-0539">Nucleus</keyword>
<dbReference type="PROSITE" id="PS50090">
    <property type="entry name" value="MYB_LIKE"/>
    <property type="match status" value="1"/>
</dbReference>
<gene>
    <name evidence="10" type="ORF">JD844_000685</name>
</gene>
<dbReference type="InterPro" id="IPR036507">
    <property type="entry name" value="Telomere_rpt-bd_fac_dimer_sf"/>
</dbReference>
<evidence type="ECO:0000259" key="8">
    <source>
        <dbReference type="PROSITE" id="PS50090"/>
    </source>
</evidence>
<keyword evidence="4" id="KW-0238">DNA-binding</keyword>
<dbReference type="InterPro" id="IPR013867">
    <property type="entry name" value="Telomere_rpt-bd_fac_dimer_dom"/>
</dbReference>
<comment type="caution">
    <text evidence="10">The sequence shown here is derived from an EMBL/GenBank/DDBJ whole genome shotgun (WGS) entry which is preliminary data.</text>
</comment>
<dbReference type="Pfam" id="PF08558">
    <property type="entry name" value="TRF"/>
    <property type="match status" value="1"/>
</dbReference>
<dbReference type="Pfam" id="PF16772">
    <property type="entry name" value="TERF2_RBM"/>
    <property type="match status" value="1"/>
</dbReference>
<dbReference type="InterPro" id="IPR030657">
    <property type="entry name" value="TERF2"/>
</dbReference>
<comment type="subcellular location">
    <subcellularLocation>
        <location evidence="1">Chromosome</location>
        <location evidence="1">Telomere</location>
    </subcellularLocation>
</comment>
<organism evidence="10 11">
    <name type="scientific">Phrynosoma platyrhinos</name>
    <name type="common">Desert horned lizard</name>
    <dbReference type="NCBI Taxonomy" id="52577"/>
    <lineage>
        <taxon>Eukaryota</taxon>
        <taxon>Metazoa</taxon>
        <taxon>Chordata</taxon>
        <taxon>Craniata</taxon>
        <taxon>Vertebrata</taxon>
        <taxon>Euteleostomi</taxon>
        <taxon>Lepidosauria</taxon>
        <taxon>Squamata</taxon>
        <taxon>Bifurcata</taxon>
        <taxon>Unidentata</taxon>
        <taxon>Episquamata</taxon>
        <taxon>Toxicofera</taxon>
        <taxon>Iguania</taxon>
        <taxon>Phrynosomatidae</taxon>
        <taxon>Phrynosomatinae</taxon>
        <taxon>Phrynosoma</taxon>
    </lineage>
</organism>
<dbReference type="Gene3D" id="1.10.10.60">
    <property type="entry name" value="Homeodomain-like"/>
    <property type="match status" value="1"/>
</dbReference>
<evidence type="ECO:0000313" key="11">
    <source>
        <dbReference type="Proteomes" id="UP000826234"/>
    </source>
</evidence>
<feature type="region of interest" description="Disordered" evidence="7">
    <location>
        <begin position="252"/>
        <end position="279"/>
    </location>
</feature>
<dbReference type="Pfam" id="PF00249">
    <property type="entry name" value="Myb_DNA-binding"/>
    <property type="match status" value="1"/>
</dbReference>
<evidence type="ECO:0000313" key="10">
    <source>
        <dbReference type="EMBL" id="KAH0619741.1"/>
    </source>
</evidence>
<evidence type="ECO:0000256" key="7">
    <source>
        <dbReference type="SAM" id="MobiDB-lite"/>
    </source>
</evidence>
<feature type="region of interest" description="Disordered" evidence="7">
    <location>
        <begin position="460"/>
        <end position="515"/>
    </location>
</feature>
<dbReference type="Gene3D" id="1.25.40.210">
    <property type="entry name" value="Telomere repeat-binding factor, dimerisation domain"/>
    <property type="match status" value="2"/>
</dbReference>
<evidence type="ECO:0008006" key="12">
    <source>
        <dbReference type="Google" id="ProtNLM"/>
    </source>
</evidence>
<feature type="region of interest" description="Disordered" evidence="7">
    <location>
        <begin position="314"/>
        <end position="337"/>
    </location>
</feature>
<dbReference type="PANTHER" id="PTHR46833">
    <property type="entry name" value="TELOMERIC REPEAT-BINDING FACTOR 2 TERF2"/>
    <property type="match status" value="1"/>
</dbReference>
<sequence length="568" mass="64551">MGNVVLPPVPRRPPGDDAMASLPGGMARGCPKPSTDGGMEAAAAAEARRKALERAVNRWTMLFYSHQAMQAFRAGRRKDFRQLRDVIYDWTIDAQTKSTPLESAILLLEKMQKEFDMNADMIEKINKKIKEAAVIACFKNQEYEQARKILKRHMSKDPSTQNMRMVFQTILQEKNFAHPAIWKFSYERFQQTVLMFLEDYVDDSDPFLLMMVQKNSADKMAPQLNPVGGASEEMEVSEFLEKDTATFERRIKETSRKDGLEGENQDLAEERPETLEESTRAVAGQTKAALHYAGEVSESTTASKMNGEASRIVVEPAAEAATPTTSKDSVSHSSERPTSYGLSVLKEAFKALSASQDPSAVFQKLDETDWTCPKLSQRSGSHRTKRQREEEKEEMVEKEDSRHPTSGTKSLQKTKHSVTISRFLFEKEDKDGGCRDPAVKQILSKQLVVRLDRQKAEPKNYILEDSQKSPRSAEKDVTTADQNEEKEVWSDEDELFDQRSKGRSSSNTSIAGSKRKMWTSEESQWIKAGVKKFGEGNWKTIFRAYPFKERTPVMIKDRWRTMKKHGIL</sequence>
<feature type="region of interest" description="Disordered" evidence="7">
    <location>
        <begin position="1"/>
        <end position="38"/>
    </location>
</feature>
<dbReference type="SUPFAM" id="SSF46689">
    <property type="entry name" value="Homeodomain-like"/>
    <property type="match status" value="1"/>
</dbReference>
<evidence type="ECO:0000256" key="4">
    <source>
        <dbReference type="ARBA" id="ARBA00023125"/>
    </source>
</evidence>
<dbReference type="CDD" id="cd11660">
    <property type="entry name" value="SANT_TRF"/>
    <property type="match status" value="1"/>
</dbReference>
<feature type="compositionally biased region" description="Low complexity" evidence="7">
    <location>
        <begin position="315"/>
        <end position="325"/>
    </location>
</feature>
<dbReference type="SUPFAM" id="SSF63600">
    <property type="entry name" value="Telomeric repeat binding factor (TRF) dimerisation domain"/>
    <property type="match status" value="1"/>
</dbReference>
<feature type="compositionally biased region" description="Basic and acidic residues" evidence="7">
    <location>
        <begin position="268"/>
        <end position="279"/>
    </location>
</feature>
<feature type="compositionally biased region" description="Basic and acidic residues" evidence="7">
    <location>
        <begin position="465"/>
        <end position="489"/>
    </location>
</feature>
<evidence type="ECO:0000256" key="3">
    <source>
        <dbReference type="ARBA" id="ARBA00022895"/>
    </source>
</evidence>
<dbReference type="InterPro" id="IPR001005">
    <property type="entry name" value="SANT/Myb"/>
</dbReference>
<dbReference type="InterPro" id="IPR009057">
    <property type="entry name" value="Homeodomain-like_sf"/>
</dbReference>
<evidence type="ECO:0000259" key="9">
    <source>
        <dbReference type="PROSITE" id="PS51294"/>
    </source>
</evidence>
<dbReference type="EMBL" id="JAIPUX010003776">
    <property type="protein sequence ID" value="KAH0619741.1"/>
    <property type="molecule type" value="Genomic_DNA"/>
</dbReference>
<evidence type="ECO:0000256" key="1">
    <source>
        <dbReference type="ARBA" id="ARBA00004574"/>
    </source>
</evidence>
<dbReference type="Proteomes" id="UP000826234">
    <property type="component" value="Unassembled WGS sequence"/>
</dbReference>
<dbReference type="SMART" id="SM00717">
    <property type="entry name" value="SANT"/>
    <property type="match status" value="1"/>
</dbReference>
<keyword evidence="2" id="KW-0158">Chromosome</keyword>
<dbReference type="PROSITE" id="PS51294">
    <property type="entry name" value="HTH_MYB"/>
    <property type="match status" value="1"/>
</dbReference>
<dbReference type="InterPro" id="IPR017930">
    <property type="entry name" value="Myb_dom"/>
</dbReference>
<evidence type="ECO:0000256" key="6">
    <source>
        <dbReference type="ARBA" id="ARBA00023306"/>
    </source>
</evidence>
<dbReference type="InterPro" id="IPR031902">
    <property type="entry name" value="TERF2_RBM"/>
</dbReference>
<keyword evidence="11" id="KW-1185">Reference proteome</keyword>
<feature type="domain" description="HTH myb-type" evidence="9">
    <location>
        <begin position="514"/>
        <end position="567"/>
    </location>
</feature>
<keyword evidence="6" id="KW-0131">Cell cycle</keyword>